<dbReference type="Gene3D" id="3.30.700.10">
    <property type="entry name" value="Glycoprotein, Type 4 Pilin"/>
    <property type="match status" value="1"/>
</dbReference>
<accession>A0ABX1MNZ4</accession>
<feature type="domain" description="General secretion pathway GspH" evidence="12">
    <location>
        <begin position="85"/>
        <end position="174"/>
    </location>
</feature>
<evidence type="ECO:0000256" key="2">
    <source>
        <dbReference type="ARBA" id="ARBA00021549"/>
    </source>
</evidence>
<keyword evidence="5" id="KW-0997">Cell inner membrane</keyword>
<keyword evidence="3" id="KW-1003">Cell membrane</keyword>
<reference evidence="13 14" key="1">
    <citation type="submission" date="2019-12" db="EMBL/GenBank/DDBJ databases">
        <title>Comparative genomics gives insights into the taxonomy of the Azoarcus-Aromatoleum group and reveals separate origins of nif in the plant-associated Azoarcus and non-plant-associated Aromatoleum sub-groups.</title>
        <authorList>
            <person name="Lafos M."/>
            <person name="Maluk M."/>
            <person name="Batista M."/>
            <person name="Junghare M."/>
            <person name="Carmona M."/>
            <person name="Faoro H."/>
            <person name="Cruz L.M."/>
            <person name="Battistoni F."/>
            <person name="De Souza E."/>
            <person name="Pedrosa F."/>
            <person name="Chen W.-M."/>
            <person name="Poole P.S."/>
            <person name="Dixon R.A."/>
            <person name="James E.K."/>
        </authorList>
    </citation>
    <scope>NUCLEOTIDE SEQUENCE [LARGE SCALE GENOMIC DNA]</scope>
    <source>
        <strain evidence="13 14">ToN1</strain>
    </source>
</reference>
<keyword evidence="14" id="KW-1185">Reference proteome</keyword>
<evidence type="ECO:0000256" key="10">
    <source>
        <dbReference type="ARBA" id="ARBA00030775"/>
    </source>
</evidence>
<comment type="caution">
    <text evidence="13">The sequence shown here is derived from an EMBL/GenBank/DDBJ whole genome shotgun (WGS) entry which is preliminary data.</text>
</comment>
<dbReference type="InterPro" id="IPR012902">
    <property type="entry name" value="N_methyl_site"/>
</dbReference>
<keyword evidence="8 11" id="KW-0472">Membrane</keyword>
<dbReference type="InterPro" id="IPR045584">
    <property type="entry name" value="Pilin-like"/>
</dbReference>
<protein>
    <recommendedName>
        <fullName evidence="2">Type II secretion system protein H</fullName>
    </recommendedName>
    <alternativeName>
        <fullName evidence="10">General secretion pathway protein H</fullName>
    </alternativeName>
</protein>
<comment type="subcellular location">
    <subcellularLocation>
        <location evidence="1">Cell inner membrane</location>
        <topology evidence="1">Single-pass membrane protein</topology>
    </subcellularLocation>
</comment>
<feature type="transmembrane region" description="Helical" evidence="11">
    <location>
        <begin position="49"/>
        <end position="69"/>
    </location>
</feature>
<dbReference type="Pfam" id="PF12019">
    <property type="entry name" value="GspH"/>
    <property type="match status" value="1"/>
</dbReference>
<evidence type="ECO:0000256" key="7">
    <source>
        <dbReference type="ARBA" id="ARBA00022989"/>
    </source>
</evidence>
<evidence type="ECO:0000256" key="6">
    <source>
        <dbReference type="ARBA" id="ARBA00022692"/>
    </source>
</evidence>
<evidence type="ECO:0000256" key="8">
    <source>
        <dbReference type="ARBA" id="ARBA00023136"/>
    </source>
</evidence>
<evidence type="ECO:0000256" key="1">
    <source>
        <dbReference type="ARBA" id="ARBA00004377"/>
    </source>
</evidence>
<sequence length="192" mass="20947">MWHADHQPGRRKDGVRIGKDRRRLLGRTLSMTHPPSEARPRLYPRQSGFNLLELMVTIAIVGIVAAIAYPSMQEVLAAQRVRAASSALHEALIMARAEALKRNTAINFATTGLGDGWSVQVKADKTEILSHTTFAGVTFEPANPTIEFNSRGRVTADIAVKISATDTSRIMCVQALTTSRISEQEPKDGACP</sequence>
<evidence type="ECO:0000256" key="11">
    <source>
        <dbReference type="SAM" id="Phobius"/>
    </source>
</evidence>
<organism evidence="13 14">
    <name type="scientific">Aromatoleum petrolei</name>
    <dbReference type="NCBI Taxonomy" id="76116"/>
    <lineage>
        <taxon>Bacteria</taxon>
        <taxon>Pseudomonadati</taxon>
        <taxon>Pseudomonadota</taxon>
        <taxon>Betaproteobacteria</taxon>
        <taxon>Rhodocyclales</taxon>
        <taxon>Rhodocyclaceae</taxon>
        <taxon>Aromatoleum</taxon>
    </lineage>
</organism>
<evidence type="ECO:0000256" key="5">
    <source>
        <dbReference type="ARBA" id="ARBA00022519"/>
    </source>
</evidence>
<evidence type="ECO:0000313" key="13">
    <source>
        <dbReference type="EMBL" id="NMF88926.1"/>
    </source>
</evidence>
<dbReference type="SUPFAM" id="SSF54523">
    <property type="entry name" value="Pili subunits"/>
    <property type="match status" value="1"/>
</dbReference>
<dbReference type="Pfam" id="PF07963">
    <property type="entry name" value="N_methyl"/>
    <property type="match status" value="1"/>
</dbReference>
<comment type="similarity">
    <text evidence="9">Belongs to the GSP H family.</text>
</comment>
<keyword evidence="6 11" id="KW-0812">Transmembrane</keyword>
<evidence type="ECO:0000256" key="4">
    <source>
        <dbReference type="ARBA" id="ARBA00022481"/>
    </source>
</evidence>
<evidence type="ECO:0000256" key="9">
    <source>
        <dbReference type="ARBA" id="ARBA00025772"/>
    </source>
</evidence>
<dbReference type="EMBL" id="WTVR01000017">
    <property type="protein sequence ID" value="NMF88926.1"/>
    <property type="molecule type" value="Genomic_DNA"/>
</dbReference>
<gene>
    <name evidence="13" type="ORF">GPA26_10630</name>
</gene>
<keyword evidence="4" id="KW-0488">Methylation</keyword>
<dbReference type="NCBIfam" id="TIGR02532">
    <property type="entry name" value="IV_pilin_GFxxxE"/>
    <property type="match status" value="1"/>
</dbReference>
<evidence type="ECO:0000313" key="14">
    <source>
        <dbReference type="Proteomes" id="UP000652074"/>
    </source>
</evidence>
<evidence type="ECO:0000259" key="12">
    <source>
        <dbReference type="Pfam" id="PF12019"/>
    </source>
</evidence>
<dbReference type="InterPro" id="IPR022346">
    <property type="entry name" value="T2SS_GspH"/>
</dbReference>
<evidence type="ECO:0000256" key="3">
    <source>
        <dbReference type="ARBA" id="ARBA00022475"/>
    </source>
</evidence>
<dbReference type="Proteomes" id="UP000652074">
    <property type="component" value="Unassembled WGS sequence"/>
</dbReference>
<proteinExistence type="inferred from homology"/>
<name>A0ABX1MNZ4_9RHOO</name>
<keyword evidence="7 11" id="KW-1133">Transmembrane helix</keyword>